<feature type="signal peptide" evidence="1">
    <location>
        <begin position="1"/>
        <end position="23"/>
    </location>
</feature>
<gene>
    <name evidence="2" type="ORF">SAY87_031910</name>
</gene>
<dbReference type="Proteomes" id="UP001345219">
    <property type="component" value="Chromosome 24"/>
</dbReference>
<reference evidence="2 3" key="1">
    <citation type="journal article" date="2023" name="Hortic Res">
        <title>Pangenome of water caltrop reveals structural variations and asymmetric subgenome divergence after allopolyploidization.</title>
        <authorList>
            <person name="Zhang X."/>
            <person name="Chen Y."/>
            <person name="Wang L."/>
            <person name="Yuan Y."/>
            <person name="Fang M."/>
            <person name="Shi L."/>
            <person name="Lu R."/>
            <person name="Comes H.P."/>
            <person name="Ma Y."/>
            <person name="Chen Y."/>
            <person name="Huang G."/>
            <person name="Zhou Y."/>
            <person name="Zheng Z."/>
            <person name="Qiu Y."/>
        </authorList>
    </citation>
    <scope>NUCLEOTIDE SEQUENCE [LARGE SCALE GENOMIC DNA]</scope>
    <source>
        <tissue evidence="2">Roots</tissue>
    </source>
</reference>
<comment type="caution">
    <text evidence="2">The sequence shown here is derived from an EMBL/GenBank/DDBJ whole genome shotgun (WGS) entry which is preliminary data.</text>
</comment>
<keyword evidence="3" id="KW-1185">Reference proteome</keyword>
<name>A0AAN7QNR8_9MYRT</name>
<evidence type="ECO:0000313" key="3">
    <source>
        <dbReference type="Proteomes" id="UP001345219"/>
    </source>
</evidence>
<feature type="chain" id="PRO_5042937051" description="Secreted protein" evidence="1">
    <location>
        <begin position="24"/>
        <end position="69"/>
    </location>
</feature>
<accession>A0AAN7QNR8</accession>
<evidence type="ECO:0000256" key="1">
    <source>
        <dbReference type="SAM" id="SignalP"/>
    </source>
</evidence>
<sequence length="69" mass="7711">MFRHAVATVRVALLILDSLRDEADEGICKYMQQRRVCGLVGGGLSESDCLLWELCGPLVPIEHRIQCLI</sequence>
<protein>
    <recommendedName>
        <fullName evidence="4">Secreted protein</fullName>
    </recommendedName>
</protein>
<evidence type="ECO:0000313" key="2">
    <source>
        <dbReference type="EMBL" id="KAK4771378.1"/>
    </source>
</evidence>
<proteinExistence type="predicted"/>
<organism evidence="2 3">
    <name type="scientific">Trapa incisa</name>
    <dbReference type="NCBI Taxonomy" id="236973"/>
    <lineage>
        <taxon>Eukaryota</taxon>
        <taxon>Viridiplantae</taxon>
        <taxon>Streptophyta</taxon>
        <taxon>Embryophyta</taxon>
        <taxon>Tracheophyta</taxon>
        <taxon>Spermatophyta</taxon>
        <taxon>Magnoliopsida</taxon>
        <taxon>eudicotyledons</taxon>
        <taxon>Gunneridae</taxon>
        <taxon>Pentapetalae</taxon>
        <taxon>rosids</taxon>
        <taxon>malvids</taxon>
        <taxon>Myrtales</taxon>
        <taxon>Lythraceae</taxon>
        <taxon>Trapa</taxon>
    </lineage>
</organism>
<evidence type="ECO:0008006" key="4">
    <source>
        <dbReference type="Google" id="ProtNLM"/>
    </source>
</evidence>
<dbReference type="EMBL" id="JAXIOK010000005">
    <property type="protein sequence ID" value="KAK4771378.1"/>
    <property type="molecule type" value="Genomic_DNA"/>
</dbReference>
<dbReference type="AlphaFoldDB" id="A0AAN7QNR8"/>
<keyword evidence="1" id="KW-0732">Signal</keyword>